<dbReference type="Pfam" id="PF09965">
    <property type="entry name" value="DUF2199"/>
    <property type="match status" value="1"/>
</dbReference>
<dbReference type="Proteomes" id="UP001623232">
    <property type="component" value="Chromosome"/>
</dbReference>
<keyword evidence="2" id="KW-1185">Reference proteome</keyword>
<evidence type="ECO:0000313" key="2">
    <source>
        <dbReference type="Proteomes" id="UP001623232"/>
    </source>
</evidence>
<name>A0ABZ2XR00_9RHOB</name>
<proteinExistence type="predicted"/>
<gene>
    <name evidence="1" type="ORF">QEZ52_14285</name>
</gene>
<protein>
    <submittedName>
        <fullName evidence="1">DUF2199 domain-containing protein</fullName>
    </submittedName>
</protein>
<dbReference type="RefSeq" id="WP_406645075.1">
    <property type="nucleotide sequence ID" value="NZ_CP123584.1"/>
</dbReference>
<evidence type="ECO:0000313" key="1">
    <source>
        <dbReference type="EMBL" id="WZK87767.1"/>
    </source>
</evidence>
<sequence length="186" mass="20896">MDRDLARLMNSRRKCRCCGASFAQLLSLEYDRPDPCPPDLPKLDNSALLMERGDVLTEDFCRVDDYRFLRSVLVLQLGDGPNEMVLGVWCAVSIDHFDAYVDLFDGQETTDLGSIPGWLSSAVPPGSEIPMSCVLHMQPDDQRPEVEITERGNELKMLQETGLDLMDLLQILHDYGHDLASLVHDS</sequence>
<reference evidence="1 2" key="1">
    <citation type="submission" date="2023-04" db="EMBL/GenBank/DDBJ databases">
        <title>Complete genome sequence of Alisedimentitalea scapharcae.</title>
        <authorList>
            <person name="Rong J.-C."/>
            <person name="Yi M.-L."/>
            <person name="Zhao Q."/>
        </authorList>
    </citation>
    <scope>NUCLEOTIDE SEQUENCE [LARGE SCALE GENOMIC DNA]</scope>
    <source>
        <strain evidence="1 2">KCTC 42119</strain>
    </source>
</reference>
<accession>A0ABZ2XR00</accession>
<dbReference type="EMBL" id="CP123584">
    <property type="protein sequence ID" value="WZK87767.1"/>
    <property type="molecule type" value="Genomic_DNA"/>
</dbReference>
<dbReference type="InterPro" id="IPR018697">
    <property type="entry name" value="DUF2199"/>
</dbReference>
<organism evidence="1 2">
    <name type="scientific">Aliisedimentitalea scapharcae</name>
    <dbReference type="NCBI Taxonomy" id="1524259"/>
    <lineage>
        <taxon>Bacteria</taxon>
        <taxon>Pseudomonadati</taxon>
        <taxon>Pseudomonadota</taxon>
        <taxon>Alphaproteobacteria</taxon>
        <taxon>Rhodobacterales</taxon>
        <taxon>Roseobacteraceae</taxon>
        <taxon>Aliisedimentitalea</taxon>
    </lineage>
</organism>